<reference evidence="2 3" key="1">
    <citation type="submission" date="2024-04" db="EMBL/GenBank/DDBJ databases">
        <authorList>
            <person name="Fracassetti M."/>
        </authorList>
    </citation>
    <scope>NUCLEOTIDE SEQUENCE [LARGE SCALE GENOMIC DNA]</scope>
</reference>
<dbReference type="EMBL" id="OZ034817">
    <property type="protein sequence ID" value="CAL1382767.1"/>
    <property type="molecule type" value="Genomic_DNA"/>
</dbReference>
<protein>
    <recommendedName>
        <fullName evidence="1">RNase H type-1 domain-containing protein</fullName>
    </recommendedName>
</protein>
<dbReference type="PANTHER" id="PTHR47074:SF48">
    <property type="entry name" value="POLYNUCLEOTIDYL TRANSFERASE, RIBONUCLEASE H-LIKE SUPERFAMILY PROTEIN"/>
    <property type="match status" value="1"/>
</dbReference>
<dbReference type="Pfam" id="PF13456">
    <property type="entry name" value="RVT_3"/>
    <property type="match status" value="1"/>
</dbReference>
<evidence type="ECO:0000313" key="2">
    <source>
        <dbReference type="EMBL" id="CAL1382767.1"/>
    </source>
</evidence>
<dbReference type="SUPFAM" id="SSF53098">
    <property type="entry name" value="Ribonuclease H-like"/>
    <property type="match status" value="1"/>
</dbReference>
<dbReference type="InterPro" id="IPR036397">
    <property type="entry name" value="RNaseH_sf"/>
</dbReference>
<accession>A0AAV2EAE7</accession>
<name>A0AAV2EAE7_9ROSI</name>
<evidence type="ECO:0000313" key="3">
    <source>
        <dbReference type="Proteomes" id="UP001497516"/>
    </source>
</evidence>
<dbReference type="Gene3D" id="3.30.420.10">
    <property type="entry name" value="Ribonuclease H-like superfamily/Ribonuclease H"/>
    <property type="match status" value="1"/>
</dbReference>
<feature type="domain" description="RNase H type-1" evidence="1">
    <location>
        <begin position="119"/>
        <end position="240"/>
    </location>
</feature>
<dbReference type="InterPro" id="IPR044730">
    <property type="entry name" value="RNase_H-like_dom_plant"/>
</dbReference>
<dbReference type="GO" id="GO:0003676">
    <property type="term" value="F:nucleic acid binding"/>
    <property type="evidence" value="ECO:0007669"/>
    <property type="project" value="InterPro"/>
</dbReference>
<dbReference type="AlphaFoldDB" id="A0AAV2EAE7"/>
<dbReference type="InterPro" id="IPR052929">
    <property type="entry name" value="RNase_H-like_EbsB-rel"/>
</dbReference>
<sequence length="266" mass="29450">MFFRCPLATRLWSLMGLNDFIASAPTVNFSLWWRHVMLSEHPQTHVLLYVCVLWRIWKSRNKVVFEYLQPHAQSLARQCFFHVREVTASLPLAPAPPSQPPSARLPSWVPPPDDFLKINFDAAVRVSGCSSGLVVRGADGHVALAVGFQHFGVSDPYLAELLAARDAISLLVSKSLPRVIIEGDSEVVVRQVRQGASSDSLGGPVLRDCFILLASIYVSLEFRAVPRTANRVAHRVAQKALLLSPLELCSFGLSVGFIDVIGWEVR</sequence>
<dbReference type="GO" id="GO:0004523">
    <property type="term" value="F:RNA-DNA hybrid ribonuclease activity"/>
    <property type="evidence" value="ECO:0007669"/>
    <property type="project" value="InterPro"/>
</dbReference>
<keyword evidence="3" id="KW-1185">Reference proteome</keyword>
<gene>
    <name evidence="2" type="ORF">LTRI10_LOCUS24077</name>
</gene>
<organism evidence="2 3">
    <name type="scientific">Linum trigynum</name>
    <dbReference type="NCBI Taxonomy" id="586398"/>
    <lineage>
        <taxon>Eukaryota</taxon>
        <taxon>Viridiplantae</taxon>
        <taxon>Streptophyta</taxon>
        <taxon>Embryophyta</taxon>
        <taxon>Tracheophyta</taxon>
        <taxon>Spermatophyta</taxon>
        <taxon>Magnoliopsida</taxon>
        <taxon>eudicotyledons</taxon>
        <taxon>Gunneridae</taxon>
        <taxon>Pentapetalae</taxon>
        <taxon>rosids</taxon>
        <taxon>fabids</taxon>
        <taxon>Malpighiales</taxon>
        <taxon>Linaceae</taxon>
        <taxon>Linum</taxon>
    </lineage>
</organism>
<dbReference type="PANTHER" id="PTHR47074">
    <property type="entry name" value="BNAC02G40300D PROTEIN"/>
    <property type="match status" value="1"/>
</dbReference>
<proteinExistence type="predicted"/>
<dbReference type="InterPro" id="IPR012337">
    <property type="entry name" value="RNaseH-like_sf"/>
</dbReference>
<evidence type="ECO:0000259" key="1">
    <source>
        <dbReference type="Pfam" id="PF13456"/>
    </source>
</evidence>
<dbReference type="CDD" id="cd06222">
    <property type="entry name" value="RNase_H_like"/>
    <property type="match status" value="1"/>
</dbReference>
<dbReference type="Proteomes" id="UP001497516">
    <property type="component" value="Chromosome 4"/>
</dbReference>
<dbReference type="InterPro" id="IPR002156">
    <property type="entry name" value="RNaseH_domain"/>
</dbReference>